<dbReference type="InterPro" id="IPR051156">
    <property type="entry name" value="Mito/Outer_Membr_Metalloprot"/>
</dbReference>
<evidence type="ECO:0000256" key="7">
    <source>
        <dbReference type="SAM" id="SignalP"/>
    </source>
</evidence>
<dbReference type="InterPro" id="IPR011990">
    <property type="entry name" value="TPR-like_helical_dom_sf"/>
</dbReference>
<sequence length="508" mass="55751">MHKAVTFINRRAKFSLTRSQRLLMSIFCSLSVGLTHAQPMGAPSLGPASADELSPAVERKLGEAIMVEARRDPDFVSDPAINQYLNDMAHHLVAFAPHGGPELDVFGVRDPVVNAFAMPGGFIGVNTGLIVSTKSEAELAGVLAHETAHVVQRHMARGLTQQKQSNAIMLASMAAAILAALAHAGGNAAAGVALFGQAAALDQQLGFSREAEQEADRIGFDMLSQAGYDPTGMVRMFAGMTNAATLNESVRGGVFASTHPLSMQRMTDMQNRARLMKPVPNQSSANYWYVRAKARVIQSRDVKTALLVTEQFQEEARVSDGSNRSAALFGLSLLAFQNKNYPAAEQYLKSAQVNVPASPFLSAQAIDIDLAQGNTNHALVTAQAAIKKWPEQVAILQRLVKVYEVSHKDHELVELLNQYIQRWPDQVPSLYQSLGNAQERMGLRIESRENIATYYRLTGALVAAMNQLQEARKMSNDFYEQSQLDARVQKIREQMTQERRMLERFKAG</sequence>
<dbReference type="PANTHER" id="PTHR22726">
    <property type="entry name" value="METALLOENDOPEPTIDASE OMA1"/>
    <property type="match status" value="1"/>
</dbReference>
<dbReference type="PANTHER" id="PTHR22726:SF1">
    <property type="entry name" value="METALLOENDOPEPTIDASE OMA1, MITOCHONDRIAL"/>
    <property type="match status" value="1"/>
</dbReference>
<evidence type="ECO:0000256" key="6">
    <source>
        <dbReference type="ARBA" id="ARBA00023049"/>
    </source>
</evidence>
<dbReference type="GO" id="GO:0004222">
    <property type="term" value="F:metalloendopeptidase activity"/>
    <property type="evidence" value="ECO:0007669"/>
    <property type="project" value="InterPro"/>
</dbReference>
<keyword evidence="3" id="KW-0479">Metal-binding</keyword>
<dbReference type="EMBL" id="PVTV01000001">
    <property type="protein sequence ID" value="PRZ01575.1"/>
    <property type="molecule type" value="Genomic_DNA"/>
</dbReference>
<evidence type="ECO:0000256" key="3">
    <source>
        <dbReference type="ARBA" id="ARBA00022723"/>
    </source>
</evidence>
<dbReference type="GO" id="GO:0016020">
    <property type="term" value="C:membrane"/>
    <property type="evidence" value="ECO:0007669"/>
    <property type="project" value="TreeGrafter"/>
</dbReference>
<proteinExistence type="predicted"/>
<evidence type="ECO:0000256" key="5">
    <source>
        <dbReference type="ARBA" id="ARBA00022833"/>
    </source>
</evidence>
<keyword evidence="5" id="KW-0862">Zinc</keyword>
<dbReference type="Gene3D" id="3.30.2010.10">
    <property type="entry name" value="Metalloproteases ('zincins'), catalytic domain"/>
    <property type="match status" value="1"/>
</dbReference>
<dbReference type="InterPro" id="IPR001915">
    <property type="entry name" value="Peptidase_M48"/>
</dbReference>
<dbReference type="Pfam" id="PF01435">
    <property type="entry name" value="Peptidase_M48"/>
    <property type="match status" value="1"/>
</dbReference>
<comment type="cofactor">
    <cofactor evidence="1">
        <name>Zn(2+)</name>
        <dbReference type="ChEBI" id="CHEBI:29105"/>
    </cofactor>
</comment>
<dbReference type="Proteomes" id="UP000238308">
    <property type="component" value="Unassembled WGS sequence"/>
</dbReference>
<keyword evidence="2 9" id="KW-0645">Protease</keyword>
<dbReference type="AlphaFoldDB" id="A0A2T0XRK3"/>
<evidence type="ECO:0000313" key="9">
    <source>
        <dbReference type="EMBL" id="PRZ01575.1"/>
    </source>
</evidence>
<accession>A0A2T0XRK3</accession>
<dbReference type="SUPFAM" id="SSF48452">
    <property type="entry name" value="TPR-like"/>
    <property type="match status" value="1"/>
</dbReference>
<dbReference type="GO" id="GO:0051603">
    <property type="term" value="P:proteolysis involved in protein catabolic process"/>
    <property type="evidence" value="ECO:0007669"/>
    <property type="project" value="TreeGrafter"/>
</dbReference>
<comment type="caution">
    <text evidence="9">The sequence shown here is derived from an EMBL/GenBank/DDBJ whole genome shotgun (WGS) entry which is preliminary data.</text>
</comment>
<dbReference type="GO" id="GO:0046872">
    <property type="term" value="F:metal ion binding"/>
    <property type="evidence" value="ECO:0007669"/>
    <property type="project" value="UniProtKB-KW"/>
</dbReference>
<evidence type="ECO:0000313" key="10">
    <source>
        <dbReference type="Proteomes" id="UP000238308"/>
    </source>
</evidence>
<organism evidence="9 10">
    <name type="scientific">Jezberella montanilacus</name>
    <dbReference type="NCBI Taxonomy" id="323426"/>
    <lineage>
        <taxon>Bacteria</taxon>
        <taxon>Pseudomonadati</taxon>
        <taxon>Pseudomonadota</taxon>
        <taxon>Betaproteobacteria</taxon>
        <taxon>Burkholderiales</taxon>
        <taxon>Alcaligenaceae</taxon>
        <taxon>Jezberella</taxon>
    </lineage>
</organism>
<evidence type="ECO:0000256" key="1">
    <source>
        <dbReference type="ARBA" id="ARBA00001947"/>
    </source>
</evidence>
<dbReference type="Gene3D" id="1.25.40.10">
    <property type="entry name" value="Tetratricopeptide repeat domain"/>
    <property type="match status" value="1"/>
</dbReference>
<feature type="signal peptide" evidence="7">
    <location>
        <begin position="1"/>
        <end position="37"/>
    </location>
</feature>
<keyword evidence="4" id="KW-0378">Hydrolase</keyword>
<protein>
    <submittedName>
        <fullName evidence="9">Putative Zn-dependent protease</fullName>
    </submittedName>
</protein>
<gene>
    <name evidence="9" type="ORF">BCM14_0085</name>
</gene>
<dbReference type="OrthoDB" id="9810445at2"/>
<feature type="chain" id="PRO_5015643664" evidence="7">
    <location>
        <begin position="38"/>
        <end position="508"/>
    </location>
</feature>
<name>A0A2T0XRK3_9BURK</name>
<evidence type="ECO:0000259" key="8">
    <source>
        <dbReference type="Pfam" id="PF01435"/>
    </source>
</evidence>
<keyword evidence="6" id="KW-0482">Metalloprotease</keyword>
<feature type="domain" description="Peptidase M48" evidence="8">
    <location>
        <begin position="82"/>
        <end position="272"/>
    </location>
</feature>
<evidence type="ECO:0000256" key="4">
    <source>
        <dbReference type="ARBA" id="ARBA00022801"/>
    </source>
</evidence>
<keyword evidence="10" id="KW-1185">Reference proteome</keyword>
<reference evidence="9 10" key="1">
    <citation type="submission" date="2018-03" db="EMBL/GenBank/DDBJ databases">
        <title>Genomic Encyclopedia of Type Strains, Phase III (KMG-III): the genomes of soil and plant-associated and newly described type strains.</title>
        <authorList>
            <person name="Whitman W."/>
        </authorList>
    </citation>
    <scope>NUCLEOTIDE SEQUENCE [LARGE SCALE GENOMIC DNA]</scope>
    <source>
        <strain evidence="9 10">MWH-P2sevCIIIb</strain>
    </source>
</reference>
<keyword evidence="7" id="KW-0732">Signal</keyword>
<evidence type="ECO:0000256" key="2">
    <source>
        <dbReference type="ARBA" id="ARBA00022670"/>
    </source>
</evidence>